<dbReference type="InterPro" id="IPR049576">
    <property type="entry name" value="HDC-like"/>
</dbReference>
<feature type="transmembrane region" description="Helical" evidence="1">
    <location>
        <begin position="265"/>
        <end position="283"/>
    </location>
</feature>
<feature type="transmembrane region" description="Helical" evidence="1">
    <location>
        <begin position="369"/>
        <end position="392"/>
    </location>
</feature>
<dbReference type="RefSeq" id="WP_313794260.1">
    <property type="nucleotide sequence ID" value="NZ_CP102453.1"/>
</dbReference>
<reference evidence="2 3" key="1">
    <citation type="submission" date="2022-08" db="EMBL/GenBank/DDBJ databases">
        <title>Aerococcaceae sp. nov isolated from spoiled eye mask.</title>
        <authorList>
            <person name="Zhou G."/>
            <person name="Xie X.-B."/>
            <person name="Shi Q.-S."/>
            <person name="Wang Y.-S."/>
            <person name="Wen X."/>
            <person name="Peng H."/>
            <person name="Yang X.-J."/>
            <person name="Tao H.-B."/>
            <person name="Huang X.-M."/>
        </authorList>
    </citation>
    <scope>NUCLEOTIDE SEQUENCE [LARGE SCALE GENOMIC DNA]</scope>
    <source>
        <strain evidence="3">DM20194951</strain>
    </source>
</reference>
<keyword evidence="1" id="KW-0472">Membrane</keyword>
<evidence type="ECO:0000313" key="3">
    <source>
        <dbReference type="Proteomes" id="UP001315967"/>
    </source>
</evidence>
<dbReference type="Proteomes" id="UP001315967">
    <property type="component" value="Chromosome"/>
</dbReference>
<feature type="transmembrane region" description="Helical" evidence="1">
    <location>
        <begin position="27"/>
        <end position="46"/>
    </location>
</feature>
<name>A0ABY5P7P5_9LACT</name>
<gene>
    <name evidence="2" type="ORF">NRE15_03665</name>
</gene>
<evidence type="ECO:0008006" key="4">
    <source>
        <dbReference type="Google" id="ProtNLM"/>
    </source>
</evidence>
<evidence type="ECO:0000256" key="1">
    <source>
        <dbReference type="SAM" id="Phobius"/>
    </source>
</evidence>
<sequence>MNAIYAFTIIFIVYAVGDSIATKTKGIISMMLFAFVVFLIGFWTVLPDTFFEDSGFLLISGALVGLLMVHIGTTINIVDFFKQWKTVIIAFLACAATAFGTVFIGQLFVERGYALVAGPISSGAIVATLIMQEAAEAIGRTDLVVFATIKLVSQNLIGIPIASLALKSEAKRLLANYSSNSELTEEANIDSKTENKSRSLKFIPSIPDKYLSNNMIVAKLAIVMSLSTWISNLTNGSLNSLVVCLILGILFTEIGFLEKNSINKANGAVFVMAAAPIAAFQGLRNATPNMFLEQMTPLVIVTLVGVVCLVVVAVVVGKLLNVSWQMSIALGVSCLFGFPSTLIVASEAARSVTDNSEEIKYLEGKMQPSMIIAGVVSVSISSVIFASIVASWL</sequence>
<feature type="transmembrane region" description="Helical" evidence="1">
    <location>
        <begin position="112"/>
        <end position="131"/>
    </location>
</feature>
<keyword evidence="3" id="KW-1185">Reference proteome</keyword>
<feature type="transmembrane region" description="Helical" evidence="1">
    <location>
        <begin position="84"/>
        <end position="105"/>
    </location>
</feature>
<dbReference type="CDD" id="cd21416">
    <property type="entry name" value="HDC_protein"/>
    <property type="match status" value="1"/>
</dbReference>
<feature type="transmembrane region" description="Helical" evidence="1">
    <location>
        <begin position="328"/>
        <end position="349"/>
    </location>
</feature>
<feature type="transmembrane region" description="Helical" evidence="1">
    <location>
        <begin position="295"/>
        <end position="316"/>
    </location>
</feature>
<keyword evidence="1" id="KW-0812">Transmembrane</keyword>
<feature type="transmembrane region" description="Helical" evidence="1">
    <location>
        <begin position="143"/>
        <end position="166"/>
    </location>
</feature>
<evidence type="ECO:0000313" key="2">
    <source>
        <dbReference type="EMBL" id="UUX34757.1"/>
    </source>
</evidence>
<feature type="transmembrane region" description="Helical" evidence="1">
    <location>
        <begin position="55"/>
        <end position="78"/>
    </location>
</feature>
<keyword evidence="1" id="KW-1133">Transmembrane helix</keyword>
<accession>A0ABY5P7P5</accession>
<protein>
    <recommendedName>
        <fullName evidence="4">Permease</fullName>
    </recommendedName>
</protein>
<feature type="transmembrane region" description="Helical" evidence="1">
    <location>
        <begin position="236"/>
        <end position="256"/>
    </location>
</feature>
<organism evidence="2 3">
    <name type="scientific">Fundicoccus culcitae</name>
    <dbReference type="NCBI Taxonomy" id="2969821"/>
    <lineage>
        <taxon>Bacteria</taxon>
        <taxon>Bacillati</taxon>
        <taxon>Bacillota</taxon>
        <taxon>Bacilli</taxon>
        <taxon>Lactobacillales</taxon>
        <taxon>Aerococcaceae</taxon>
        <taxon>Fundicoccus</taxon>
    </lineage>
</organism>
<dbReference type="EMBL" id="CP102453">
    <property type="protein sequence ID" value="UUX34757.1"/>
    <property type="molecule type" value="Genomic_DNA"/>
</dbReference>
<proteinExistence type="predicted"/>